<evidence type="ECO:0000256" key="1">
    <source>
        <dbReference type="SAM" id="MobiDB-lite"/>
    </source>
</evidence>
<protein>
    <submittedName>
        <fullName evidence="4">Reverse transcriptase domain-containing protein</fullName>
    </submittedName>
</protein>
<name>A0A183SIH5_SCHSO</name>
<reference evidence="2 3" key="2">
    <citation type="submission" date="2018-11" db="EMBL/GenBank/DDBJ databases">
        <authorList>
            <consortium name="Pathogen Informatics"/>
        </authorList>
    </citation>
    <scope>NUCLEOTIDE SEQUENCE [LARGE SCALE GENOMIC DNA]</scope>
    <source>
        <strain evidence="2 3">NST_G2</strain>
    </source>
</reference>
<keyword evidence="3" id="KW-1185">Reference proteome</keyword>
<dbReference type="WBParaSite" id="SSLN_0000416701-mRNA-1">
    <property type="protein sequence ID" value="SSLN_0000416701-mRNA-1"/>
    <property type="gene ID" value="SSLN_0000416701"/>
</dbReference>
<dbReference type="AlphaFoldDB" id="A0A183SIH5"/>
<gene>
    <name evidence="2" type="ORF">SSLN_LOCUS4023</name>
</gene>
<evidence type="ECO:0000313" key="4">
    <source>
        <dbReference type="WBParaSite" id="SSLN_0000416701-mRNA-1"/>
    </source>
</evidence>
<sequence>MDLFAAACDNFGLRINTEKTVVIHQPPPNTSYTENHININGAQLKSVDTFTPIGSPKPTKPLDTGRTWSGIDTVST</sequence>
<feature type="compositionally biased region" description="Polar residues" evidence="1">
    <location>
        <begin position="66"/>
        <end position="76"/>
    </location>
</feature>
<reference evidence="4" key="1">
    <citation type="submission" date="2016-06" db="UniProtKB">
        <authorList>
            <consortium name="WormBaseParasite"/>
        </authorList>
    </citation>
    <scope>IDENTIFICATION</scope>
</reference>
<accession>A0A183SIH5</accession>
<evidence type="ECO:0000313" key="2">
    <source>
        <dbReference type="EMBL" id="VDL90408.1"/>
    </source>
</evidence>
<dbReference type="OrthoDB" id="6241411at2759"/>
<dbReference type="EMBL" id="UYSU01032720">
    <property type="protein sequence ID" value="VDL90408.1"/>
    <property type="molecule type" value="Genomic_DNA"/>
</dbReference>
<evidence type="ECO:0000313" key="3">
    <source>
        <dbReference type="Proteomes" id="UP000275846"/>
    </source>
</evidence>
<dbReference type="Proteomes" id="UP000275846">
    <property type="component" value="Unassembled WGS sequence"/>
</dbReference>
<organism evidence="4">
    <name type="scientific">Schistocephalus solidus</name>
    <name type="common">Tapeworm</name>
    <dbReference type="NCBI Taxonomy" id="70667"/>
    <lineage>
        <taxon>Eukaryota</taxon>
        <taxon>Metazoa</taxon>
        <taxon>Spiralia</taxon>
        <taxon>Lophotrochozoa</taxon>
        <taxon>Platyhelminthes</taxon>
        <taxon>Cestoda</taxon>
        <taxon>Eucestoda</taxon>
        <taxon>Diphyllobothriidea</taxon>
        <taxon>Diphyllobothriidae</taxon>
        <taxon>Schistocephalus</taxon>
    </lineage>
</organism>
<proteinExistence type="predicted"/>
<feature type="region of interest" description="Disordered" evidence="1">
    <location>
        <begin position="55"/>
        <end position="76"/>
    </location>
</feature>